<gene>
    <name evidence="2" type="ORF">BN2614_LOCUS4</name>
</gene>
<dbReference type="AlphaFoldDB" id="A0A9X9PTJ8"/>
<dbReference type="EMBL" id="CYRY02001087">
    <property type="protein sequence ID" value="VCW59169.1"/>
    <property type="molecule type" value="Genomic_DNA"/>
</dbReference>
<evidence type="ECO:0000313" key="3">
    <source>
        <dbReference type="Proteomes" id="UP000269945"/>
    </source>
</evidence>
<feature type="region of interest" description="Disordered" evidence="1">
    <location>
        <begin position="1"/>
        <end position="83"/>
    </location>
</feature>
<sequence>MRGQREGDSPQSRDKGPALHRQGACWLRSGIGPALQGSGAPPNPGQWRQGSSVEGAGGPNLGKRGRAVPTRTWTPDVHTEAGL</sequence>
<keyword evidence="3" id="KW-1185">Reference proteome</keyword>
<organism evidence="2 3">
    <name type="scientific">Gulo gulo</name>
    <name type="common">Wolverine</name>
    <name type="synonym">Gluton</name>
    <dbReference type="NCBI Taxonomy" id="48420"/>
    <lineage>
        <taxon>Eukaryota</taxon>
        <taxon>Metazoa</taxon>
        <taxon>Chordata</taxon>
        <taxon>Craniata</taxon>
        <taxon>Vertebrata</taxon>
        <taxon>Euteleostomi</taxon>
        <taxon>Mammalia</taxon>
        <taxon>Eutheria</taxon>
        <taxon>Laurasiatheria</taxon>
        <taxon>Carnivora</taxon>
        <taxon>Caniformia</taxon>
        <taxon>Musteloidea</taxon>
        <taxon>Mustelidae</taxon>
        <taxon>Guloninae</taxon>
        <taxon>Gulo</taxon>
    </lineage>
</organism>
<name>A0A9X9PTJ8_GULGU</name>
<accession>A0A9X9PTJ8</accession>
<evidence type="ECO:0000256" key="1">
    <source>
        <dbReference type="SAM" id="MobiDB-lite"/>
    </source>
</evidence>
<dbReference type="Proteomes" id="UP000269945">
    <property type="component" value="Unassembled WGS sequence"/>
</dbReference>
<evidence type="ECO:0000313" key="2">
    <source>
        <dbReference type="EMBL" id="VCW59169.1"/>
    </source>
</evidence>
<protein>
    <submittedName>
        <fullName evidence="2">Uncharacterized protein</fullName>
    </submittedName>
</protein>
<proteinExistence type="predicted"/>
<comment type="caution">
    <text evidence="2">The sequence shown here is derived from an EMBL/GenBank/DDBJ whole genome shotgun (WGS) entry which is preliminary data.</text>
</comment>
<reference evidence="2 3" key="1">
    <citation type="submission" date="2018-10" db="EMBL/GenBank/DDBJ databases">
        <authorList>
            <person name="Ekblom R."/>
            <person name="Jareborg N."/>
        </authorList>
    </citation>
    <scope>NUCLEOTIDE SEQUENCE [LARGE SCALE GENOMIC DNA]</scope>
    <source>
        <tissue evidence="2">Muscle</tissue>
    </source>
</reference>
<feature type="compositionally biased region" description="Basic and acidic residues" evidence="1">
    <location>
        <begin position="1"/>
        <end position="17"/>
    </location>
</feature>
<feature type="non-terminal residue" evidence="2">
    <location>
        <position position="83"/>
    </location>
</feature>